<reference evidence="3" key="1">
    <citation type="submission" date="2016-06" db="UniProtKB">
        <authorList>
            <consortium name="WormBaseParasite"/>
        </authorList>
    </citation>
    <scope>IDENTIFICATION</scope>
</reference>
<name>A0A183K3Z1_9TREM</name>
<dbReference type="WBParaSite" id="SCUD_0000970901-mRNA-1">
    <property type="protein sequence ID" value="SCUD_0000970901-mRNA-1"/>
    <property type="gene ID" value="SCUD_0000970901"/>
</dbReference>
<gene>
    <name evidence="1" type="ORF">SCUD_LOCUS9709</name>
</gene>
<evidence type="ECO:0000313" key="1">
    <source>
        <dbReference type="EMBL" id="VDP36736.1"/>
    </source>
</evidence>
<sequence>MRCDFDVSWLVTPFPSNLNNPPIIRHRSSTLVIYSNSSMYIFCRVGYCFTQYTRVSR</sequence>
<dbReference type="AlphaFoldDB" id="A0A183K3Z1"/>
<organism evidence="3">
    <name type="scientific">Schistosoma curassoni</name>
    <dbReference type="NCBI Taxonomy" id="6186"/>
    <lineage>
        <taxon>Eukaryota</taxon>
        <taxon>Metazoa</taxon>
        <taxon>Spiralia</taxon>
        <taxon>Lophotrochozoa</taxon>
        <taxon>Platyhelminthes</taxon>
        <taxon>Trematoda</taxon>
        <taxon>Digenea</taxon>
        <taxon>Strigeidida</taxon>
        <taxon>Schistosomatoidea</taxon>
        <taxon>Schistosomatidae</taxon>
        <taxon>Schistosoma</taxon>
    </lineage>
</organism>
<evidence type="ECO:0000313" key="2">
    <source>
        <dbReference type="Proteomes" id="UP000279833"/>
    </source>
</evidence>
<proteinExistence type="predicted"/>
<keyword evidence="2" id="KW-1185">Reference proteome</keyword>
<dbReference type="Proteomes" id="UP000279833">
    <property type="component" value="Unassembled WGS sequence"/>
</dbReference>
<evidence type="ECO:0000313" key="3">
    <source>
        <dbReference type="WBParaSite" id="SCUD_0000970901-mRNA-1"/>
    </source>
</evidence>
<accession>A0A183K3Z1</accession>
<reference evidence="1 2" key="2">
    <citation type="submission" date="2018-11" db="EMBL/GenBank/DDBJ databases">
        <authorList>
            <consortium name="Pathogen Informatics"/>
        </authorList>
    </citation>
    <scope>NUCLEOTIDE SEQUENCE [LARGE SCALE GENOMIC DNA]</scope>
    <source>
        <strain evidence="1">Dakar</strain>
        <strain evidence="2">Dakar, Senegal</strain>
    </source>
</reference>
<protein>
    <submittedName>
        <fullName evidence="1 3">Uncharacterized protein</fullName>
    </submittedName>
</protein>
<dbReference type="EMBL" id="UZAK01033376">
    <property type="protein sequence ID" value="VDP36736.1"/>
    <property type="molecule type" value="Genomic_DNA"/>
</dbReference>